<evidence type="ECO:0000313" key="3">
    <source>
        <dbReference type="Proteomes" id="UP000292583"/>
    </source>
</evidence>
<evidence type="ECO:0000313" key="2">
    <source>
        <dbReference type="EMBL" id="TBR79911.1"/>
    </source>
</evidence>
<dbReference type="Pfam" id="PF03167">
    <property type="entry name" value="UDG"/>
    <property type="match status" value="1"/>
</dbReference>
<dbReference type="Proteomes" id="UP000292583">
    <property type="component" value="Unassembled WGS sequence"/>
</dbReference>
<dbReference type="Gene3D" id="3.40.470.10">
    <property type="entry name" value="Uracil-DNA glycosylase-like domain"/>
    <property type="match status" value="1"/>
</dbReference>
<feature type="domain" description="Uracil-DNA glycosylase-like" evidence="1">
    <location>
        <begin position="12"/>
        <end position="152"/>
    </location>
</feature>
<dbReference type="EMBL" id="QPGR01000012">
    <property type="protein sequence ID" value="TBR79911.1"/>
    <property type="molecule type" value="Genomic_DNA"/>
</dbReference>
<protein>
    <submittedName>
        <fullName evidence="2">DNA-deoxyinosine glycosylase</fullName>
        <ecNumber evidence="2">3.2.2.15</ecNumber>
    </submittedName>
</protein>
<dbReference type="SUPFAM" id="SSF52141">
    <property type="entry name" value="Uracil-DNA glycosylase-like"/>
    <property type="match status" value="1"/>
</dbReference>
<keyword evidence="2" id="KW-0326">Glycosidase</keyword>
<dbReference type="GO" id="GO:0033958">
    <property type="term" value="F:DNA-deoxyinosine glycosylase activity"/>
    <property type="evidence" value="ECO:0007669"/>
    <property type="project" value="UniProtKB-EC"/>
</dbReference>
<dbReference type="NCBIfam" id="TIGR04274">
    <property type="entry name" value="hypoxanDNAglyco"/>
    <property type="match status" value="1"/>
</dbReference>
<dbReference type="InterPro" id="IPR005122">
    <property type="entry name" value="Uracil-DNA_glycosylase-like"/>
</dbReference>
<dbReference type="AlphaFoldDB" id="A0A4Q9JT74"/>
<name>A0A4Q9JT74_9BACT</name>
<dbReference type="InterPro" id="IPR026353">
    <property type="entry name" value="Hypoxan-DNA_Glyclase"/>
</dbReference>
<organism evidence="2 3">
    <name type="scientific">Campylobacter novaezeelandiae</name>
    <dbReference type="NCBI Taxonomy" id="2267891"/>
    <lineage>
        <taxon>Bacteria</taxon>
        <taxon>Pseudomonadati</taxon>
        <taxon>Campylobacterota</taxon>
        <taxon>Epsilonproteobacteria</taxon>
        <taxon>Campylobacterales</taxon>
        <taxon>Campylobacteraceae</taxon>
        <taxon>Campylobacter</taxon>
    </lineage>
</organism>
<sequence length="166" mass="19386">MNDIIIHPLEPFFDRNSKILILGSFPSIKSRISGFYYQHPRNHFWRILEKLYQAKSLNNINAQKKFLKTHHIALWDVLQSCKIKNSNDKTISFPKMNDLNQILDKAKIEKIAITGKKAFALFKKYQEAFVKEAYPDIQILNLPSSSPANLNFSFEQLVKKYQAILE</sequence>
<dbReference type="InterPro" id="IPR036895">
    <property type="entry name" value="Uracil-DNA_glycosylase-like_sf"/>
</dbReference>
<gene>
    <name evidence="2" type="ORF">DU473_06270</name>
</gene>
<evidence type="ECO:0000259" key="1">
    <source>
        <dbReference type="Pfam" id="PF03167"/>
    </source>
</evidence>
<keyword evidence="3" id="KW-1185">Reference proteome</keyword>
<dbReference type="RefSeq" id="WP_131186752.1">
    <property type="nucleotide sequence ID" value="NZ_CP076657.1"/>
</dbReference>
<comment type="caution">
    <text evidence="2">The sequence shown here is derived from an EMBL/GenBank/DDBJ whole genome shotgun (WGS) entry which is preliminary data.</text>
</comment>
<accession>A0A4Q9JT74</accession>
<reference evidence="2 3" key="1">
    <citation type="submission" date="2018-07" db="EMBL/GenBank/DDBJ databases">
        <title>Campylobacter zealandensis sp. nov., isolated from birds and water in New Zealand.</title>
        <authorList>
            <person name="Wilkinson D.A."/>
            <person name="Biggs P.J."/>
            <person name="French N.P."/>
            <person name="Midwinter A.C."/>
        </authorList>
    </citation>
    <scope>NUCLEOTIDE SEQUENCE [LARGE SCALE GENOMIC DNA]</scope>
    <source>
        <strain evidence="2 3">B423b</strain>
    </source>
</reference>
<proteinExistence type="predicted"/>
<keyword evidence="2" id="KW-0378">Hydrolase</keyword>
<dbReference type="OrthoDB" id="9799921at2"/>
<dbReference type="EC" id="3.2.2.15" evidence="2"/>
<dbReference type="CDD" id="cd10032">
    <property type="entry name" value="UDG-F6_HDG"/>
    <property type="match status" value="1"/>
</dbReference>